<dbReference type="OrthoDB" id="9977818at2"/>
<keyword evidence="3" id="KW-1185">Reference proteome</keyword>
<feature type="transmembrane region" description="Helical" evidence="1">
    <location>
        <begin position="38"/>
        <end position="58"/>
    </location>
</feature>
<dbReference type="Proteomes" id="UP000272490">
    <property type="component" value="Unassembled WGS sequence"/>
</dbReference>
<organism evidence="2 3">
    <name type="scientific">Lachnoanaerobaculum gingivalis</name>
    <dbReference type="NCBI Taxonomy" id="2490855"/>
    <lineage>
        <taxon>Bacteria</taxon>
        <taxon>Bacillati</taxon>
        <taxon>Bacillota</taxon>
        <taxon>Clostridia</taxon>
        <taxon>Lachnospirales</taxon>
        <taxon>Lachnospiraceae</taxon>
        <taxon>Lachnoanaerobaculum</taxon>
    </lineage>
</organism>
<reference evidence="2 3" key="1">
    <citation type="submission" date="2018-11" db="EMBL/GenBank/DDBJ databases">
        <title>Genome sequencing of Lachnoanaerobaculum sp. KCOM 2030 (= ChDC B114).</title>
        <authorList>
            <person name="Kook J.-K."/>
            <person name="Park S.-N."/>
            <person name="Lim Y.K."/>
        </authorList>
    </citation>
    <scope>NUCLEOTIDE SEQUENCE [LARGE SCALE GENOMIC DNA]</scope>
    <source>
        <strain evidence="2 3">KCOM 2030</strain>
    </source>
</reference>
<feature type="transmembrane region" description="Helical" evidence="1">
    <location>
        <begin position="70"/>
        <end position="90"/>
    </location>
</feature>
<sequence length="91" mass="10404">MDKRLNISISILWVIIFIFYIAIFFVDTTNIREKITMLALGLYSVCVAYDSIKSIILGKDLSKNTLIFRMIIGIISIVLQIIILIKYAGFI</sequence>
<comment type="caution">
    <text evidence="2">The sequence shown here is derived from an EMBL/GenBank/DDBJ whole genome shotgun (WGS) entry which is preliminary data.</text>
</comment>
<proteinExistence type="predicted"/>
<protein>
    <submittedName>
        <fullName evidence="2">Uncharacterized protein</fullName>
    </submittedName>
</protein>
<feature type="transmembrane region" description="Helical" evidence="1">
    <location>
        <begin position="7"/>
        <end position="26"/>
    </location>
</feature>
<evidence type="ECO:0000313" key="2">
    <source>
        <dbReference type="EMBL" id="RRJ25401.1"/>
    </source>
</evidence>
<keyword evidence="1" id="KW-0812">Transmembrane</keyword>
<dbReference type="EMBL" id="RRCO01000003">
    <property type="protein sequence ID" value="RRJ25401.1"/>
    <property type="molecule type" value="Genomic_DNA"/>
</dbReference>
<accession>A0A3P3QW10</accession>
<keyword evidence="1" id="KW-1133">Transmembrane helix</keyword>
<dbReference type="AlphaFoldDB" id="A0A3P3QW10"/>
<keyword evidence="1" id="KW-0472">Membrane</keyword>
<evidence type="ECO:0000313" key="3">
    <source>
        <dbReference type="Proteomes" id="UP000272490"/>
    </source>
</evidence>
<evidence type="ECO:0000256" key="1">
    <source>
        <dbReference type="SAM" id="Phobius"/>
    </source>
</evidence>
<gene>
    <name evidence="2" type="ORF">EHV10_07070</name>
</gene>
<name>A0A3P3QW10_9FIRM</name>